<evidence type="ECO:0000313" key="5">
    <source>
        <dbReference type="Proteomes" id="UP000577724"/>
    </source>
</evidence>
<dbReference type="Proteomes" id="UP000577724">
    <property type="component" value="Unassembled WGS sequence"/>
</dbReference>
<proteinExistence type="predicted"/>
<dbReference type="RefSeq" id="WP_175383598.1">
    <property type="nucleotide sequence ID" value="NZ_CBCRYD010000018.1"/>
</dbReference>
<dbReference type="EMBL" id="JABMCC010000121">
    <property type="protein sequence ID" value="NUU58096.1"/>
    <property type="molecule type" value="Genomic_DNA"/>
</dbReference>
<dbReference type="Pfam" id="PF07532">
    <property type="entry name" value="Big_4"/>
    <property type="match status" value="1"/>
</dbReference>
<organism evidence="4 5">
    <name type="scientific">Paenibacillus taichungensis</name>
    <dbReference type="NCBI Taxonomy" id="484184"/>
    <lineage>
        <taxon>Bacteria</taxon>
        <taxon>Bacillati</taxon>
        <taxon>Bacillota</taxon>
        <taxon>Bacilli</taxon>
        <taxon>Bacillales</taxon>
        <taxon>Paenibacillaceae</taxon>
        <taxon>Paenibacillus</taxon>
    </lineage>
</organism>
<dbReference type="PANTHER" id="PTHR43308">
    <property type="entry name" value="OUTER MEMBRANE PROTEIN ALPHA-RELATED"/>
    <property type="match status" value="1"/>
</dbReference>
<keyword evidence="2" id="KW-0732">Signal</keyword>
<feature type="domain" description="SLH" evidence="3">
    <location>
        <begin position="93"/>
        <end position="152"/>
    </location>
</feature>
<keyword evidence="5" id="KW-1185">Reference proteome</keyword>
<dbReference type="InterPro" id="IPR051465">
    <property type="entry name" value="Cell_Envelope_Struct_Comp"/>
</dbReference>
<dbReference type="PANTHER" id="PTHR43308:SF5">
    <property type="entry name" value="S-LAYER PROTEIN _ PEPTIDOGLYCAN ENDO-BETA-N-ACETYLGLUCOSAMINIDASE"/>
    <property type="match status" value="1"/>
</dbReference>
<feature type="region of interest" description="Disordered" evidence="1">
    <location>
        <begin position="397"/>
        <end position="423"/>
    </location>
</feature>
<dbReference type="GeneID" id="97134773"/>
<evidence type="ECO:0000256" key="1">
    <source>
        <dbReference type="SAM" id="MobiDB-lite"/>
    </source>
</evidence>
<dbReference type="Pfam" id="PF00395">
    <property type="entry name" value="SLH"/>
    <property type="match status" value="2"/>
</dbReference>
<evidence type="ECO:0000256" key="2">
    <source>
        <dbReference type="SAM" id="SignalP"/>
    </source>
</evidence>
<gene>
    <name evidence="4" type="ORF">HP548_28845</name>
</gene>
<dbReference type="PROSITE" id="PS51272">
    <property type="entry name" value="SLH"/>
    <property type="match status" value="2"/>
</dbReference>
<feature type="domain" description="SLH" evidence="3">
    <location>
        <begin position="29"/>
        <end position="92"/>
    </location>
</feature>
<comment type="caution">
    <text evidence="4">The sequence shown here is derived from an EMBL/GenBank/DDBJ whole genome shotgun (WGS) entry which is preliminary data.</text>
</comment>
<feature type="compositionally biased region" description="Gly residues" evidence="1">
    <location>
        <begin position="411"/>
        <end position="422"/>
    </location>
</feature>
<feature type="chain" id="PRO_5046600714" description="SLH domain-containing protein" evidence="2">
    <location>
        <begin position="23"/>
        <end position="620"/>
    </location>
</feature>
<dbReference type="InterPro" id="IPR001119">
    <property type="entry name" value="SLH_dom"/>
</dbReference>
<feature type="signal peptide" evidence="2">
    <location>
        <begin position="1"/>
        <end position="22"/>
    </location>
</feature>
<evidence type="ECO:0000259" key="3">
    <source>
        <dbReference type="PROSITE" id="PS51272"/>
    </source>
</evidence>
<sequence>MNKWLLRTTLGVFLLSHFHATAVSSQVTEKLFSDIDQASNWSLASIAYLNELGITQGYDNGTYQPRKKITRQEVAELLVRALQLPANESTSVLPPDVRASSWSANSIQRVQSQGLMGNPNEPFRPTDLVTREELLSIFVQATGAQGKGTAVLSDREVSDPVSKQSIETSMEIGLLQGDGQKLALDRPTERQEIAVFLTRLIQALEEPKTREMELTIINESTVRIGAFKYPVTDEIQKLLTTANKQLLEGATLKVTLTPDYKIQNIVDLTVPASKKNLVFDGGDLHITGNLIILGDELTIKNLSVDGQVLTNGNTKTSLVFENAKIKGMELNVATKLTLTGTTSVDSLTVAQKAVKDSEIVLQQTSVINDIIVPDKQLVPNLVKDYSGNQGKIQLINGKPRDVQPAVSTGGTTTGGSSGGSVGPAGPVVSTIAKIQEVAEAYQLPTQVSVRMPDGSTVMKTVVWTAPKDVQITNNEVLINEPGIYLFTGQVEGISEKSQLKLDVRLPLKLQVGSENSGIVVTTPGVSKTVSFTSQPVSEIATTVNHASYLLEWTDENGSSSDVELISTPGYTSYDVGNGWLITKSDDAAVVSKETISFEVKFNAPGTYSVQISAVKHKHFD</sequence>
<reference evidence="4 5" key="1">
    <citation type="submission" date="2020-05" db="EMBL/GenBank/DDBJ databases">
        <title>Genome Sequencing of Type Strains.</title>
        <authorList>
            <person name="Lemaire J.F."/>
            <person name="Inderbitzin P."/>
            <person name="Gregorio O.A."/>
            <person name="Collins S.B."/>
            <person name="Wespe N."/>
            <person name="Knight-Connoni V."/>
        </authorList>
    </citation>
    <scope>NUCLEOTIDE SEQUENCE [LARGE SCALE GENOMIC DNA]</scope>
    <source>
        <strain evidence="4 5">DSM 19942</strain>
    </source>
</reference>
<evidence type="ECO:0000313" key="4">
    <source>
        <dbReference type="EMBL" id="NUU58096.1"/>
    </source>
</evidence>
<protein>
    <recommendedName>
        <fullName evidence="3">SLH domain-containing protein</fullName>
    </recommendedName>
</protein>
<accession>A0ABX2MVK5</accession>
<name>A0ABX2MVK5_9BACL</name>
<dbReference type="InterPro" id="IPR011081">
    <property type="entry name" value="Big_4"/>
</dbReference>